<evidence type="ECO:0000256" key="1">
    <source>
        <dbReference type="ARBA" id="ARBA00004067"/>
    </source>
</evidence>
<comment type="similarity">
    <text evidence="12">Belongs to the NAD-dependent DNA ligase family. LigA subfamily.</text>
</comment>
<dbReference type="PROSITE" id="PS01056">
    <property type="entry name" value="DNA_LIGASE_N2"/>
    <property type="match status" value="1"/>
</dbReference>
<dbReference type="PANTHER" id="PTHR23389">
    <property type="entry name" value="CHROMOSOME TRANSMISSION FIDELITY FACTOR 18"/>
    <property type="match status" value="1"/>
</dbReference>
<feature type="binding site" evidence="12">
    <location>
        <position position="160"/>
    </location>
    <ligand>
        <name>NAD(+)</name>
        <dbReference type="ChEBI" id="CHEBI:57540"/>
    </ligand>
</feature>
<dbReference type="SUPFAM" id="SSF47781">
    <property type="entry name" value="RuvA domain 2-like"/>
    <property type="match status" value="1"/>
</dbReference>
<evidence type="ECO:0000256" key="9">
    <source>
        <dbReference type="ARBA" id="ARBA00023204"/>
    </source>
</evidence>
<evidence type="ECO:0000256" key="7">
    <source>
        <dbReference type="ARBA" id="ARBA00022842"/>
    </source>
</evidence>
<dbReference type="SUPFAM" id="SSF56091">
    <property type="entry name" value="DNA ligase/mRNA capping enzyme, catalytic domain"/>
    <property type="match status" value="1"/>
</dbReference>
<feature type="region of interest" description="Disordered" evidence="15">
    <location>
        <begin position="1"/>
        <end position="22"/>
    </location>
</feature>
<keyword evidence="3 12" id="KW-0235">DNA replication</keyword>
<dbReference type="Gene3D" id="3.40.50.10190">
    <property type="entry name" value="BRCT domain"/>
    <property type="match status" value="1"/>
</dbReference>
<comment type="catalytic activity">
    <reaction evidence="11 12 13">
        <text>NAD(+) + (deoxyribonucleotide)n-3'-hydroxyl + 5'-phospho-(deoxyribonucleotide)m = (deoxyribonucleotide)n+m + AMP + beta-nicotinamide D-nucleotide.</text>
        <dbReference type="EC" id="6.5.1.2"/>
    </reaction>
</comment>
<dbReference type="OrthoDB" id="9759736at2"/>
<feature type="binding site" evidence="12">
    <location>
        <position position="440"/>
    </location>
    <ligand>
        <name>Zn(2+)</name>
        <dbReference type="ChEBI" id="CHEBI:29105"/>
    </ligand>
</feature>
<dbReference type="HAMAP" id="MF_01588">
    <property type="entry name" value="DNA_ligase_A"/>
    <property type="match status" value="1"/>
</dbReference>
<dbReference type="Pfam" id="PF03120">
    <property type="entry name" value="OB_DNA_ligase"/>
    <property type="match status" value="1"/>
</dbReference>
<dbReference type="GO" id="GO:0046872">
    <property type="term" value="F:metal ion binding"/>
    <property type="evidence" value="ECO:0007669"/>
    <property type="project" value="UniProtKB-KW"/>
</dbReference>
<dbReference type="PROSITE" id="PS01055">
    <property type="entry name" value="DNA_LIGASE_N1"/>
    <property type="match status" value="1"/>
</dbReference>
<dbReference type="InterPro" id="IPR036420">
    <property type="entry name" value="BRCT_dom_sf"/>
</dbReference>
<keyword evidence="10 12" id="KW-0464">Manganese</keyword>
<dbReference type="FunFam" id="3.30.470.30:FF:000001">
    <property type="entry name" value="DNA ligase"/>
    <property type="match status" value="1"/>
</dbReference>
<dbReference type="InterPro" id="IPR018239">
    <property type="entry name" value="DNA_ligase_AS"/>
</dbReference>
<evidence type="ECO:0000256" key="14">
    <source>
        <dbReference type="SAM" id="Coils"/>
    </source>
</evidence>
<keyword evidence="14" id="KW-0175">Coiled coil</keyword>
<feature type="domain" description="BRCT" evidence="16">
    <location>
        <begin position="653"/>
        <end position="726"/>
    </location>
</feature>
<dbReference type="SUPFAM" id="SSF50249">
    <property type="entry name" value="Nucleic acid-binding proteins"/>
    <property type="match status" value="1"/>
</dbReference>
<protein>
    <recommendedName>
        <fullName evidence="12 13">DNA ligase</fullName>
        <ecNumber evidence="12 13">6.5.1.2</ecNumber>
    </recommendedName>
    <alternativeName>
        <fullName evidence="12">Polydeoxyribonucleotide synthase [NAD(+)]</fullName>
    </alternativeName>
</protein>
<dbReference type="Gene3D" id="3.30.470.30">
    <property type="entry name" value="DNA ligase/mRNA capping enzyme"/>
    <property type="match status" value="1"/>
</dbReference>
<feature type="binding site" evidence="12">
    <location>
        <position position="196"/>
    </location>
    <ligand>
        <name>NAD(+)</name>
        <dbReference type="ChEBI" id="CHEBI:57540"/>
    </ligand>
</feature>
<evidence type="ECO:0000256" key="3">
    <source>
        <dbReference type="ARBA" id="ARBA00022705"/>
    </source>
</evidence>
<keyword evidence="9 12" id="KW-0234">DNA repair</keyword>
<evidence type="ECO:0000256" key="12">
    <source>
        <dbReference type="HAMAP-Rule" id="MF_01588"/>
    </source>
</evidence>
<accession>A0A3M0M059</accession>
<dbReference type="AlphaFoldDB" id="A0A3M0M059"/>
<dbReference type="EC" id="6.5.1.2" evidence="12 13"/>
<dbReference type="InterPro" id="IPR004149">
    <property type="entry name" value="Znf_DNAligase_C4"/>
</dbReference>
<evidence type="ECO:0000313" key="18">
    <source>
        <dbReference type="Proteomes" id="UP000273516"/>
    </source>
</evidence>
<keyword evidence="5 12" id="KW-0227">DNA damage</keyword>
<dbReference type="Gene3D" id="6.20.10.30">
    <property type="match status" value="1"/>
</dbReference>
<dbReference type="InterPro" id="IPR013840">
    <property type="entry name" value="DNAligase_N"/>
</dbReference>
<dbReference type="Gene3D" id="1.10.150.20">
    <property type="entry name" value="5' to 3' exonuclease, C-terminal subdomain"/>
    <property type="match status" value="2"/>
</dbReference>
<name>A0A3M0M059_9RHOB</name>
<dbReference type="InterPro" id="IPR041663">
    <property type="entry name" value="DisA/LigA_HHH"/>
</dbReference>
<dbReference type="CDD" id="cd17748">
    <property type="entry name" value="BRCT_DNA_ligase_like"/>
    <property type="match status" value="1"/>
</dbReference>
<proteinExistence type="inferred from homology"/>
<dbReference type="InterPro" id="IPR013839">
    <property type="entry name" value="DNAligase_adenylation"/>
</dbReference>
<dbReference type="GO" id="GO:0005829">
    <property type="term" value="C:cytosol"/>
    <property type="evidence" value="ECO:0007669"/>
    <property type="project" value="TreeGrafter"/>
</dbReference>
<feature type="binding site" evidence="12">
    <location>
        <position position="461"/>
    </location>
    <ligand>
        <name>Zn(2+)</name>
        <dbReference type="ChEBI" id="CHEBI:29105"/>
    </ligand>
</feature>
<feature type="binding site" evidence="12">
    <location>
        <begin position="103"/>
        <end position="104"/>
    </location>
    <ligand>
        <name>NAD(+)</name>
        <dbReference type="ChEBI" id="CHEBI:57540"/>
    </ligand>
</feature>
<dbReference type="GO" id="GO:0006260">
    <property type="term" value="P:DNA replication"/>
    <property type="evidence" value="ECO:0007669"/>
    <property type="project" value="UniProtKB-KW"/>
</dbReference>
<dbReference type="InterPro" id="IPR001679">
    <property type="entry name" value="DNA_ligase"/>
</dbReference>
<dbReference type="PANTHER" id="PTHR23389:SF9">
    <property type="entry name" value="DNA LIGASE"/>
    <property type="match status" value="1"/>
</dbReference>
<dbReference type="PROSITE" id="PS50172">
    <property type="entry name" value="BRCT"/>
    <property type="match status" value="1"/>
</dbReference>
<dbReference type="NCBIfam" id="NF005932">
    <property type="entry name" value="PRK07956.1"/>
    <property type="match status" value="1"/>
</dbReference>
<dbReference type="NCBIfam" id="TIGR00575">
    <property type="entry name" value="dnlj"/>
    <property type="match status" value="1"/>
</dbReference>
<feature type="compositionally biased region" description="Basic and acidic residues" evidence="15">
    <location>
        <begin position="1"/>
        <end position="14"/>
    </location>
</feature>
<keyword evidence="18" id="KW-1185">Reference proteome</keyword>
<keyword evidence="6 12" id="KW-0862">Zinc</keyword>
<dbReference type="InterPro" id="IPR012340">
    <property type="entry name" value="NA-bd_OB-fold"/>
</dbReference>
<comment type="caution">
    <text evidence="12">Lacks conserved residue(s) required for the propagation of feature annotation.</text>
</comment>
<comment type="cofactor">
    <cofactor evidence="12">
        <name>Mg(2+)</name>
        <dbReference type="ChEBI" id="CHEBI:18420"/>
    </cofactor>
    <cofactor evidence="12">
        <name>Mn(2+)</name>
        <dbReference type="ChEBI" id="CHEBI:29035"/>
    </cofactor>
</comment>
<dbReference type="Pfam" id="PF01653">
    <property type="entry name" value="DNA_ligase_aden"/>
    <property type="match status" value="1"/>
</dbReference>
<evidence type="ECO:0000256" key="11">
    <source>
        <dbReference type="ARBA" id="ARBA00034005"/>
    </source>
</evidence>
<dbReference type="RefSeq" id="WP_122114363.1">
    <property type="nucleotide sequence ID" value="NZ_QOKZ01000014.1"/>
</dbReference>
<dbReference type="GO" id="GO:0003911">
    <property type="term" value="F:DNA ligase (NAD+) activity"/>
    <property type="evidence" value="ECO:0007669"/>
    <property type="project" value="UniProtKB-UniRule"/>
</dbReference>
<dbReference type="SUPFAM" id="SSF52113">
    <property type="entry name" value="BRCT domain"/>
    <property type="match status" value="1"/>
</dbReference>
<feature type="coiled-coil region" evidence="14">
    <location>
        <begin position="23"/>
        <end position="77"/>
    </location>
</feature>
<dbReference type="CDD" id="cd00114">
    <property type="entry name" value="LIGANc"/>
    <property type="match status" value="1"/>
</dbReference>
<keyword evidence="8 12" id="KW-0520">NAD</keyword>
<evidence type="ECO:0000256" key="8">
    <source>
        <dbReference type="ARBA" id="ARBA00023027"/>
    </source>
</evidence>
<feature type="binding site" evidence="12">
    <location>
        <position position="333"/>
    </location>
    <ligand>
        <name>NAD(+)</name>
        <dbReference type="ChEBI" id="CHEBI:57540"/>
    </ligand>
</feature>
<evidence type="ECO:0000256" key="15">
    <source>
        <dbReference type="SAM" id="MobiDB-lite"/>
    </source>
</evidence>
<sequence length="731" mass="78874">MAKRRSDDAARDEAAIPAGDLTAQQAADEIADLSARIAQANEDYHGKDKPQITDADYDTLKRRLSALEEAFPDLRAADSPTAKVGAAPAEGFGKVTHAQRMMSLGNAFDDEDVRDFVTRIRSFLNLPGDAPLDFTAEPKIDGLSLSLRYEDGELVQAATRGDGTVGENVTANARTISDIPQRLKADAPGIVEIRGEVYMAHDDFARLNAGDTGRVFANPRNAAAGSLRQLDPKITASRPLKFFAYSWGELTAPLAETQMGAVERLAELGFSTNPLTRLCRDAAGMIATWAEIEQQRATLGYDIDGVVYKVNDLGYQARLGFRSTTPRWAIAHKFPAETAWTRLDRIEIQVGRTGALSPVARLEPVTVGGVVVSNATLHNEDYIAGLDSAGNPIREGRDIRAGDWVKVYRAGDVIPKIADVDLSRRVSDTPYEFPTHCPECGSEAIREPGDSVRRCSGGLICPAQAIEKLKHFVSRSAFDIEGLGAKQIEMFFADDDLPIREPADIFTLAERDAANLPKLKNRDGFGERSVEKLFAAIEEKRCIPLARFLFALGIRHLGEVAGTTLARHFGTWEAMIAAIDGAAAEPAFAAGDDKARRTALEESPNWAELTGIDGIGAVLVQSLVTTFTQPRERESIDRLTSMLTILPAEAPANAQTAISGKTLVFTGTLERMTRAEAKARAEAMGAKVAGSVSAKTDLLIAGLGAGSKARKAADLGVETIDEDEWMRIAGQ</sequence>
<feature type="binding site" evidence="12">
    <location>
        <position position="437"/>
    </location>
    <ligand>
        <name>Zn(2+)</name>
        <dbReference type="ChEBI" id="CHEBI:29105"/>
    </ligand>
</feature>
<feature type="active site" description="N6-AMP-lysine intermediate" evidence="12">
    <location>
        <position position="139"/>
    </location>
</feature>
<dbReference type="Pfam" id="PF12826">
    <property type="entry name" value="HHH_2"/>
    <property type="match status" value="1"/>
</dbReference>
<dbReference type="SMART" id="SM00292">
    <property type="entry name" value="BRCT"/>
    <property type="match status" value="1"/>
</dbReference>
<evidence type="ECO:0000259" key="16">
    <source>
        <dbReference type="PROSITE" id="PS50172"/>
    </source>
</evidence>
<dbReference type="Pfam" id="PF03119">
    <property type="entry name" value="DNA_ligase_ZBD"/>
    <property type="match status" value="1"/>
</dbReference>
<dbReference type="GO" id="GO:0006281">
    <property type="term" value="P:DNA repair"/>
    <property type="evidence" value="ECO:0007669"/>
    <property type="project" value="UniProtKB-KW"/>
</dbReference>
<evidence type="ECO:0000313" key="17">
    <source>
        <dbReference type="EMBL" id="RMC31016.1"/>
    </source>
</evidence>
<evidence type="ECO:0000256" key="10">
    <source>
        <dbReference type="ARBA" id="ARBA00023211"/>
    </source>
</evidence>
<keyword evidence="2 12" id="KW-0436">Ligase</keyword>
<keyword evidence="7 12" id="KW-0460">Magnesium</keyword>
<dbReference type="PIRSF" id="PIRSF001604">
    <property type="entry name" value="LigA"/>
    <property type="match status" value="1"/>
</dbReference>
<keyword evidence="4 12" id="KW-0479">Metal-binding</keyword>
<comment type="function">
    <text evidence="1 12">DNA ligase that catalyzes the formation of phosphodiester linkages between 5'-phosphoryl and 3'-hydroxyl groups in double-stranded DNA using NAD as a coenzyme and as the energy source for the reaction. It is essential for DNA replication and repair of damaged DNA.</text>
</comment>
<organism evidence="17 18">
    <name type="scientific">Paracoccus alkanivorans</name>
    <dbReference type="NCBI Taxonomy" id="2116655"/>
    <lineage>
        <taxon>Bacteria</taxon>
        <taxon>Pseudomonadati</taxon>
        <taxon>Pseudomonadota</taxon>
        <taxon>Alphaproteobacteria</taxon>
        <taxon>Rhodobacterales</taxon>
        <taxon>Paracoccaceae</taxon>
        <taxon>Paracoccus</taxon>
    </lineage>
</organism>
<evidence type="ECO:0000256" key="5">
    <source>
        <dbReference type="ARBA" id="ARBA00022763"/>
    </source>
</evidence>
<evidence type="ECO:0000256" key="6">
    <source>
        <dbReference type="ARBA" id="ARBA00022833"/>
    </source>
</evidence>
<dbReference type="Pfam" id="PF00533">
    <property type="entry name" value="BRCT"/>
    <property type="match status" value="1"/>
</dbReference>
<dbReference type="Gene3D" id="1.10.287.610">
    <property type="entry name" value="Helix hairpin bin"/>
    <property type="match status" value="1"/>
</dbReference>
<dbReference type="InterPro" id="IPR033136">
    <property type="entry name" value="DNA_ligase_CS"/>
</dbReference>
<evidence type="ECO:0000256" key="4">
    <source>
        <dbReference type="ARBA" id="ARBA00022723"/>
    </source>
</evidence>
<reference evidence="17 18" key="1">
    <citation type="submission" date="2018-07" db="EMBL/GenBank/DDBJ databases">
        <authorList>
            <person name="Zhang Y."/>
            <person name="Wang L."/>
            <person name="Ma S."/>
        </authorList>
    </citation>
    <scope>NUCLEOTIDE SEQUENCE [LARGE SCALE GENOMIC DNA]</scope>
    <source>
        <strain evidence="17 18">4-2</strain>
    </source>
</reference>
<dbReference type="InterPro" id="IPR004150">
    <property type="entry name" value="NAD_DNA_ligase_OB"/>
</dbReference>
<dbReference type="InterPro" id="IPR010994">
    <property type="entry name" value="RuvA_2-like"/>
</dbReference>
<evidence type="ECO:0000256" key="2">
    <source>
        <dbReference type="ARBA" id="ARBA00022598"/>
    </source>
</evidence>
<dbReference type="Proteomes" id="UP000273516">
    <property type="component" value="Unassembled WGS sequence"/>
</dbReference>
<dbReference type="SMART" id="SM00532">
    <property type="entry name" value="LIGANc"/>
    <property type="match status" value="1"/>
</dbReference>
<gene>
    <name evidence="12" type="primary">ligA</name>
    <name evidence="17" type="ORF">C9E81_21055</name>
</gene>
<dbReference type="EMBL" id="QOKZ01000014">
    <property type="protein sequence ID" value="RMC31016.1"/>
    <property type="molecule type" value="Genomic_DNA"/>
</dbReference>
<dbReference type="InterPro" id="IPR001357">
    <property type="entry name" value="BRCT_dom"/>
</dbReference>
<feature type="binding site" evidence="12">
    <location>
        <position position="309"/>
    </location>
    <ligand>
        <name>NAD(+)</name>
        <dbReference type="ChEBI" id="CHEBI:57540"/>
    </ligand>
</feature>
<feature type="binding site" evidence="12">
    <location>
        <begin position="54"/>
        <end position="58"/>
    </location>
    <ligand>
        <name>NAD(+)</name>
        <dbReference type="ChEBI" id="CHEBI:57540"/>
    </ligand>
</feature>
<feature type="binding site" evidence="12">
    <location>
        <position position="137"/>
    </location>
    <ligand>
        <name>NAD(+)</name>
        <dbReference type="ChEBI" id="CHEBI:57540"/>
    </ligand>
</feature>
<dbReference type="Gene3D" id="2.40.50.140">
    <property type="entry name" value="Nucleic acid-binding proteins"/>
    <property type="match status" value="1"/>
</dbReference>
<evidence type="ECO:0000256" key="13">
    <source>
        <dbReference type="RuleBase" id="RU000618"/>
    </source>
</evidence>
<comment type="caution">
    <text evidence="17">The sequence shown here is derived from an EMBL/GenBank/DDBJ whole genome shotgun (WGS) entry which is preliminary data.</text>
</comment>